<protein>
    <submittedName>
        <fullName evidence="1">Cytochrome P450</fullName>
    </submittedName>
</protein>
<proteinExistence type="predicted"/>
<organism evidence="1 2">
    <name type="scientific">Melia azedarach</name>
    <name type="common">Chinaberry tree</name>
    <dbReference type="NCBI Taxonomy" id="155640"/>
    <lineage>
        <taxon>Eukaryota</taxon>
        <taxon>Viridiplantae</taxon>
        <taxon>Streptophyta</taxon>
        <taxon>Embryophyta</taxon>
        <taxon>Tracheophyta</taxon>
        <taxon>Spermatophyta</taxon>
        <taxon>Magnoliopsida</taxon>
        <taxon>eudicotyledons</taxon>
        <taxon>Gunneridae</taxon>
        <taxon>Pentapetalae</taxon>
        <taxon>rosids</taxon>
        <taxon>malvids</taxon>
        <taxon>Sapindales</taxon>
        <taxon>Meliaceae</taxon>
        <taxon>Melia</taxon>
    </lineage>
</organism>
<evidence type="ECO:0000313" key="2">
    <source>
        <dbReference type="Proteomes" id="UP001164539"/>
    </source>
</evidence>
<name>A0ACC1YW19_MELAZ</name>
<sequence length="517" mass="58006">MGYLGMVIVALVVLLVSKILQICRIVFWWPYAVTKTFQQQGIAGPPYSFLSGSLDELKKLRKAALQTVLDTKSHDITQRTGPQYERWSLEYGETFLYWHGMQPRICISDPELAKHVLSNKSGFYVKPKHRPSAEKLAGKGLSVVNGLEWAKRRRTVNPAFTIDKLKVMTRQMAACTISMIEEWKNQANASEEQGKTMEMNGEFKKLMADVIAHTAFGSSFLEGKEAFKGQIELQKCCAAASADIFIPGSQYLPTPSNIQVWKLDRKVKNTLRGIIESRLKATKSSGHYGDDLIGVMIEASEIVQTGSGPKLTTDEMVEECKTFFFAGHETTANSLTWTVFLLSVHQEWQEKLREEIRRECGMGIPDADMLSKLKMVNMVLLEALRLYSPVIRMVRKGSEDSQIGNLTIPKDICIEIAVIKIHRSKKYWGEDANEFHPLRFANGISKAAKHPNALLAFGFGPRVCIGQNFAMLAEKMAIALILQNFSLSLSPEYKHAPVDSLIMQPQYGLPIIIKPLS</sequence>
<accession>A0ACC1YW19</accession>
<comment type="caution">
    <text evidence="1">The sequence shown here is derived from an EMBL/GenBank/DDBJ whole genome shotgun (WGS) entry which is preliminary data.</text>
</comment>
<reference evidence="1 2" key="1">
    <citation type="journal article" date="2023" name="Science">
        <title>Complex scaffold remodeling in plant triterpene biosynthesis.</title>
        <authorList>
            <person name="De La Pena R."/>
            <person name="Hodgson H."/>
            <person name="Liu J.C."/>
            <person name="Stephenson M.J."/>
            <person name="Martin A.C."/>
            <person name="Owen C."/>
            <person name="Harkess A."/>
            <person name="Leebens-Mack J."/>
            <person name="Jimenez L.E."/>
            <person name="Osbourn A."/>
            <person name="Sattely E.S."/>
        </authorList>
    </citation>
    <scope>NUCLEOTIDE SEQUENCE [LARGE SCALE GENOMIC DNA]</scope>
    <source>
        <strain evidence="2">cv. JPN11</strain>
        <tissue evidence="1">Leaf</tissue>
    </source>
</reference>
<evidence type="ECO:0000313" key="1">
    <source>
        <dbReference type="EMBL" id="KAJ4727941.1"/>
    </source>
</evidence>
<gene>
    <name evidence="1" type="ORF">OWV82_000960</name>
</gene>
<dbReference type="EMBL" id="CM051394">
    <property type="protein sequence ID" value="KAJ4727941.1"/>
    <property type="molecule type" value="Genomic_DNA"/>
</dbReference>
<keyword evidence="2" id="KW-1185">Reference proteome</keyword>
<dbReference type="Proteomes" id="UP001164539">
    <property type="component" value="Chromosome 1"/>
</dbReference>